<dbReference type="Pfam" id="PF04230">
    <property type="entry name" value="PS_pyruv_trans"/>
    <property type="match status" value="1"/>
</dbReference>
<dbReference type="Proteomes" id="UP000654257">
    <property type="component" value="Unassembled WGS sequence"/>
</dbReference>
<evidence type="ECO:0000259" key="1">
    <source>
        <dbReference type="Pfam" id="PF04230"/>
    </source>
</evidence>
<dbReference type="RefSeq" id="WP_188547981.1">
    <property type="nucleotide sequence ID" value="NZ_BMCU01000009.1"/>
</dbReference>
<sequence>MSEVEVLHWNPSRIPGKVGKVLAPVCGHVDNFGDLLGPKIVRALALQLGIDTSRTARSTRLLAVGSIVKLARSGDVVWGAGINGKSVGTEGDYAGVDVRAVRGPLTARWLRDRGADVPDVYGDPGLLASTLWPETSRRIVTRDYTIIPNIHDLAMYRDHPNTMSPRRSFTDIRSRILASDLVIGSSLHAIVIAESYGIPARLLRSETEPPFKYEDYYLGSGRSTFRVADSVCQALRLGGEKLPEWDAQALTDAFPSELWSSFPTVR</sequence>
<comment type="caution">
    <text evidence="2">The sequence shown here is derived from an EMBL/GenBank/DDBJ whole genome shotgun (WGS) entry which is preliminary data.</text>
</comment>
<evidence type="ECO:0000313" key="2">
    <source>
        <dbReference type="EMBL" id="GGG29306.1"/>
    </source>
</evidence>
<organism evidence="2 3">
    <name type="scientific">Rhodococcoides trifolii</name>
    <dbReference type="NCBI Taxonomy" id="908250"/>
    <lineage>
        <taxon>Bacteria</taxon>
        <taxon>Bacillati</taxon>
        <taxon>Actinomycetota</taxon>
        <taxon>Actinomycetes</taxon>
        <taxon>Mycobacteriales</taxon>
        <taxon>Nocardiaceae</taxon>
        <taxon>Rhodococcoides</taxon>
    </lineage>
</organism>
<proteinExistence type="predicted"/>
<keyword evidence="3" id="KW-1185">Reference proteome</keyword>
<gene>
    <name evidence="2" type="primary">gumL</name>
    <name evidence="2" type="ORF">GCM10007304_48920</name>
</gene>
<reference evidence="2" key="2">
    <citation type="submission" date="2020-09" db="EMBL/GenBank/DDBJ databases">
        <authorList>
            <person name="Sun Q."/>
            <person name="Sedlacek I."/>
        </authorList>
    </citation>
    <scope>NUCLEOTIDE SEQUENCE</scope>
    <source>
        <strain evidence="2">CCM 7905</strain>
    </source>
</reference>
<accession>A0A917LJ82</accession>
<name>A0A917LJ82_9NOCA</name>
<dbReference type="AlphaFoldDB" id="A0A917LJ82"/>
<dbReference type="EMBL" id="BMCU01000009">
    <property type="protein sequence ID" value="GGG29306.1"/>
    <property type="molecule type" value="Genomic_DNA"/>
</dbReference>
<reference evidence="2" key="1">
    <citation type="journal article" date="2014" name="Int. J. Syst. Evol. Microbiol.">
        <title>Complete genome sequence of Corynebacterium casei LMG S-19264T (=DSM 44701T), isolated from a smear-ripened cheese.</title>
        <authorList>
            <consortium name="US DOE Joint Genome Institute (JGI-PGF)"/>
            <person name="Walter F."/>
            <person name="Albersmeier A."/>
            <person name="Kalinowski J."/>
            <person name="Ruckert C."/>
        </authorList>
    </citation>
    <scope>NUCLEOTIDE SEQUENCE</scope>
    <source>
        <strain evidence="2">CCM 7905</strain>
    </source>
</reference>
<protein>
    <submittedName>
        <fullName evidence="2">GumL protein</fullName>
    </submittedName>
</protein>
<evidence type="ECO:0000313" key="3">
    <source>
        <dbReference type="Proteomes" id="UP000654257"/>
    </source>
</evidence>
<feature type="domain" description="Polysaccharide pyruvyl transferase" evidence="1">
    <location>
        <begin position="76"/>
        <end position="203"/>
    </location>
</feature>
<dbReference type="InterPro" id="IPR007345">
    <property type="entry name" value="Polysacch_pyruvyl_Trfase"/>
</dbReference>